<name>A0A7R9CBN6_TIMCR</name>
<protein>
    <submittedName>
        <fullName evidence="1">Uncharacterized protein</fullName>
    </submittedName>
</protein>
<reference evidence="1" key="1">
    <citation type="submission" date="2020-11" db="EMBL/GenBank/DDBJ databases">
        <authorList>
            <person name="Tran Van P."/>
        </authorList>
    </citation>
    <scope>NUCLEOTIDE SEQUENCE</scope>
</reference>
<evidence type="ECO:0000313" key="1">
    <source>
        <dbReference type="EMBL" id="CAD7392752.1"/>
    </source>
</evidence>
<gene>
    <name evidence="1" type="ORF">TCEB3V08_LOCUS760</name>
</gene>
<accession>A0A7R9CBN6</accession>
<organism evidence="1">
    <name type="scientific">Timema cristinae</name>
    <name type="common">Walking stick</name>
    <dbReference type="NCBI Taxonomy" id="61476"/>
    <lineage>
        <taxon>Eukaryota</taxon>
        <taxon>Metazoa</taxon>
        <taxon>Ecdysozoa</taxon>
        <taxon>Arthropoda</taxon>
        <taxon>Hexapoda</taxon>
        <taxon>Insecta</taxon>
        <taxon>Pterygota</taxon>
        <taxon>Neoptera</taxon>
        <taxon>Polyneoptera</taxon>
        <taxon>Phasmatodea</taxon>
        <taxon>Timematodea</taxon>
        <taxon>Timematoidea</taxon>
        <taxon>Timematidae</taxon>
        <taxon>Timema</taxon>
    </lineage>
</organism>
<sequence>MDKGVSPVSLLGAVISGFKPQLRDICGVVRRPLKKSRCGSSRARALAQSPSPGHVSNSVVNRVSFCGVNTLDNLEYNVSEKYISSRKDCVSEIKQRYGEDPNKRPAASKIGKVELEELNLHLRGGRVENHLGKTTSSSPDRDLNLDLPVLSSRAQHDKRSVCFACDSYSAGPGLYTPSSLTYVCGRGEWRSVMTLKALGKVIRTSLAWPVVFKQQVLT</sequence>
<proteinExistence type="predicted"/>
<dbReference type="EMBL" id="OC316585">
    <property type="protein sequence ID" value="CAD7392752.1"/>
    <property type="molecule type" value="Genomic_DNA"/>
</dbReference>
<dbReference type="AlphaFoldDB" id="A0A7R9CBN6"/>